<name>A0A067MFC6_BOTB1</name>
<dbReference type="InterPro" id="IPR006179">
    <property type="entry name" value="5_nucleotidase/apyrase"/>
</dbReference>
<evidence type="ECO:0000256" key="1">
    <source>
        <dbReference type="ARBA" id="ARBA00006654"/>
    </source>
</evidence>
<protein>
    <recommendedName>
        <fullName evidence="9">Calcineurin-like phosphoesterase domain-containing protein</fullName>
    </recommendedName>
</protein>
<keyword evidence="3" id="KW-0547">Nucleotide-binding</keyword>
<gene>
    <name evidence="7" type="ORF">BOTBODRAFT_145676</name>
</gene>
<dbReference type="Pfam" id="PF02872">
    <property type="entry name" value="5_nucleotid_C"/>
    <property type="match status" value="1"/>
</dbReference>
<dbReference type="Proteomes" id="UP000027195">
    <property type="component" value="Unassembled WGS sequence"/>
</dbReference>
<proteinExistence type="inferred from homology"/>
<evidence type="ECO:0008006" key="9">
    <source>
        <dbReference type="Google" id="ProtNLM"/>
    </source>
</evidence>
<dbReference type="HOGENOM" id="CLU_005854_1_1_1"/>
<dbReference type="SUPFAM" id="SSF56300">
    <property type="entry name" value="Metallo-dependent phosphatases"/>
    <property type="match status" value="1"/>
</dbReference>
<dbReference type="InterPro" id="IPR008334">
    <property type="entry name" value="5'-Nucleotdase_C"/>
</dbReference>
<dbReference type="AlphaFoldDB" id="A0A067MFC6"/>
<dbReference type="OrthoDB" id="10252235at2759"/>
<dbReference type="GO" id="GO:0016787">
    <property type="term" value="F:hydrolase activity"/>
    <property type="evidence" value="ECO:0007669"/>
    <property type="project" value="UniProtKB-KW"/>
</dbReference>
<keyword evidence="2" id="KW-0732">Signal</keyword>
<feature type="domain" description="5'-Nucleotidase C-terminal" evidence="6">
    <location>
        <begin position="374"/>
        <end position="523"/>
    </location>
</feature>
<dbReference type="Gene3D" id="3.60.21.10">
    <property type="match status" value="1"/>
</dbReference>
<dbReference type="GO" id="GO:0009166">
    <property type="term" value="P:nucleotide catabolic process"/>
    <property type="evidence" value="ECO:0007669"/>
    <property type="project" value="InterPro"/>
</dbReference>
<reference evidence="8" key="1">
    <citation type="journal article" date="2014" name="Proc. Natl. Acad. Sci. U.S.A.">
        <title>Extensive sampling of basidiomycete genomes demonstrates inadequacy of the white-rot/brown-rot paradigm for wood decay fungi.</title>
        <authorList>
            <person name="Riley R."/>
            <person name="Salamov A.A."/>
            <person name="Brown D.W."/>
            <person name="Nagy L.G."/>
            <person name="Floudas D."/>
            <person name="Held B.W."/>
            <person name="Levasseur A."/>
            <person name="Lombard V."/>
            <person name="Morin E."/>
            <person name="Otillar R."/>
            <person name="Lindquist E.A."/>
            <person name="Sun H."/>
            <person name="LaButti K.M."/>
            <person name="Schmutz J."/>
            <person name="Jabbour D."/>
            <person name="Luo H."/>
            <person name="Baker S.E."/>
            <person name="Pisabarro A.G."/>
            <person name="Walton J.D."/>
            <person name="Blanchette R.A."/>
            <person name="Henrissat B."/>
            <person name="Martin F."/>
            <person name="Cullen D."/>
            <person name="Hibbett D.S."/>
            <person name="Grigoriev I.V."/>
        </authorList>
    </citation>
    <scope>NUCLEOTIDE SEQUENCE [LARGE SCALE GENOMIC DNA]</scope>
    <source>
        <strain evidence="8">FD-172 SS1</strain>
    </source>
</reference>
<feature type="region of interest" description="Disordered" evidence="4">
    <location>
        <begin position="674"/>
        <end position="727"/>
    </location>
</feature>
<evidence type="ECO:0000256" key="2">
    <source>
        <dbReference type="ARBA" id="ARBA00022729"/>
    </source>
</evidence>
<dbReference type="STRING" id="930990.A0A067MFC6"/>
<accession>A0A067MFC6</accession>
<keyword evidence="8" id="KW-1185">Reference proteome</keyword>
<dbReference type="Gene3D" id="3.90.780.10">
    <property type="entry name" value="5'-Nucleotidase, C-terminal domain"/>
    <property type="match status" value="1"/>
</dbReference>
<evidence type="ECO:0000256" key="4">
    <source>
        <dbReference type="SAM" id="MobiDB-lite"/>
    </source>
</evidence>
<comment type="similarity">
    <text evidence="1 3">Belongs to the 5'-nucleotidase family.</text>
</comment>
<keyword evidence="3" id="KW-0378">Hydrolase</keyword>
<dbReference type="InterPro" id="IPR029052">
    <property type="entry name" value="Metallo-depent_PP-like"/>
</dbReference>
<dbReference type="Pfam" id="PF00149">
    <property type="entry name" value="Metallophos"/>
    <property type="match status" value="1"/>
</dbReference>
<dbReference type="PANTHER" id="PTHR11575:SF48">
    <property type="entry name" value="5'-NUCLEOTIDASE"/>
    <property type="match status" value="1"/>
</dbReference>
<evidence type="ECO:0000256" key="3">
    <source>
        <dbReference type="RuleBase" id="RU362119"/>
    </source>
</evidence>
<dbReference type="InterPro" id="IPR036907">
    <property type="entry name" value="5'-Nucleotdase_C_sf"/>
</dbReference>
<dbReference type="PRINTS" id="PR01607">
    <property type="entry name" value="APYRASEFAMLY"/>
</dbReference>
<evidence type="ECO:0000313" key="8">
    <source>
        <dbReference type="Proteomes" id="UP000027195"/>
    </source>
</evidence>
<dbReference type="InParanoid" id="A0A067MFC6"/>
<evidence type="ECO:0000259" key="6">
    <source>
        <dbReference type="Pfam" id="PF02872"/>
    </source>
</evidence>
<dbReference type="EMBL" id="KL198038">
    <property type="protein sequence ID" value="KDQ14259.1"/>
    <property type="molecule type" value="Genomic_DNA"/>
</dbReference>
<evidence type="ECO:0000313" key="7">
    <source>
        <dbReference type="EMBL" id="KDQ14259.1"/>
    </source>
</evidence>
<sequence length="727" mass="80360">MAISDLSTFRILHFNDVYNIRSQDASAFDTVSYFASALNQVRSDWPQDDKGLVLFSGDIFSPSLDSVITWGCHMVPVIYVLGVDAAVPGNHEFDYDDASSAPLKAFTLYAQLRMNVLARADHENDPWVLSNMSDTREDVQPEDHLSKVFHRFKIFSKKTSNNTNIKVGVIGLVGDWRGSVSKFATNYPHIRLDNMVGSATALATSLRDQGCDIVIAITHSSLKEASHTASIAPDLQLAEALSVKANSPDEKDVIDLILGGHDHEYYIGNGIGPQYCQGFVPAASRLKPAEAGNTYPARIIKSGTDFHEFSDVTLELERDPSAINRKTMIKSVKVKRIEPPRPCPRMRKVYDKIVGLVGQEDRVPLCLAENAWDLDDVRFKETRFGNWLTDETLTFFQERFPAKGVQAVFLASGCLRGKTILQSTEIAVSHIRQILLFPDPIVIIEVTGSDIWKAFEHGLDKPGRGAFPVFAGFIVKYKSQNALDQRVESLLLNATEVAKDDTKYKIATQTFLRSGGDGYTMFQNTTLVSEDSPVFLLDVAFGRLLRNSEERLQAVNARTVERIELAKPGNRPKHKDIYPDYRYLSATLPSWGKTSGRYSWDTAGSVLLSLGDQSSFGAPLPRQLMQPLPQPKASTRQLVQSPPQQYINSANIFRGYRSLYCNLDASAKGLVNAGDEGIGAHPPKGTKASPEEDKKTPEGGGAGPVPFKLPEVPNGDRRRLIDLTPPN</sequence>
<dbReference type="GO" id="GO:0000166">
    <property type="term" value="F:nucleotide binding"/>
    <property type="evidence" value="ECO:0007669"/>
    <property type="project" value="UniProtKB-KW"/>
</dbReference>
<dbReference type="InterPro" id="IPR004843">
    <property type="entry name" value="Calcineurin-like_PHP"/>
</dbReference>
<organism evidence="7 8">
    <name type="scientific">Botryobasidium botryosum (strain FD-172 SS1)</name>
    <dbReference type="NCBI Taxonomy" id="930990"/>
    <lineage>
        <taxon>Eukaryota</taxon>
        <taxon>Fungi</taxon>
        <taxon>Dikarya</taxon>
        <taxon>Basidiomycota</taxon>
        <taxon>Agaricomycotina</taxon>
        <taxon>Agaricomycetes</taxon>
        <taxon>Cantharellales</taxon>
        <taxon>Botryobasidiaceae</taxon>
        <taxon>Botryobasidium</taxon>
    </lineage>
</organism>
<feature type="domain" description="Calcineurin-like phosphoesterase" evidence="5">
    <location>
        <begin position="9"/>
        <end position="265"/>
    </location>
</feature>
<dbReference type="PANTHER" id="PTHR11575">
    <property type="entry name" value="5'-NUCLEOTIDASE-RELATED"/>
    <property type="match status" value="1"/>
</dbReference>
<evidence type="ECO:0000259" key="5">
    <source>
        <dbReference type="Pfam" id="PF00149"/>
    </source>
</evidence>
<dbReference type="SUPFAM" id="SSF55816">
    <property type="entry name" value="5'-nucleotidase (syn. UDP-sugar hydrolase), C-terminal domain"/>
    <property type="match status" value="1"/>
</dbReference>